<dbReference type="PANTHER" id="PTHR30589:SF0">
    <property type="entry name" value="PHOSPHATIDYLGLYCEROL--PROLIPOPROTEIN DIACYLGLYCERYL TRANSFERASE"/>
    <property type="match status" value="1"/>
</dbReference>
<reference evidence="8 9" key="1">
    <citation type="submission" date="2018-08" db="EMBL/GenBank/DDBJ databases">
        <title>Meiothermus granaticius genome AF-68 sequencing project.</title>
        <authorList>
            <person name="Da Costa M.S."/>
            <person name="Albuquerque L."/>
            <person name="Raposo P."/>
            <person name="Froufe H.J.C."/>
            <person name="Barroso C.S."/>
            <person name="Egas C."/>
        </authorList>
    </citation>
    <scope>NUCLEOTIDE SEQUENCE [LARGE SCALE GENOMIC DNA]</scope>
    <source>
        <strain evidence="8 9">AF-68</strain>
    </source>
</reference>
<dbReference type="GO" id="GO:0005886">
    <property type="term" value="C:plasma membrane"/>
    <property type="evidence" value="ECO:0007669"/>
    <property type="project" value="UniProtKB-SubCell"/>
</dbReference>
<sequence length="301" mass="33702">MDPILIKLGGLEIRWYGLFLVLAIFAGFEIAKRLITRWGFDPERFEGITFWAVIWGVIGARVGYVLTSPAEFNANPVEALYIWRGGLSFHGAIIGGILPYVYAYYRYKIPVWAYLDAVVPGIALGVIAGRLGNIMNGSDTVGRLTDWPIGFTWPTWAKGFPGICQGINDISEVARCAPDTLVRGPVHFTQLYGVIIGIILLILAYYWLRQNRAYGYVFWQFVLWYSLLRAGLEETFRLNPLWLKVYLNPQAGIGLFTATQIISVPLIILALVLLARWPRTRKPAAEPAPAVPNAKSRAKRG</sequence>
<keyword evidence="8" id="KW-0328">Glycosyltransferase</keyword>
<dbReference type="NCBIfam" id="NF000784">
    <property type="entry name" value="PRK00052.4-5"/>
    <property type="match status" value="1"/>
</dbReference>
<evidence type="ECO:0000256" key="4">
    <source>
        <dbReference type="ARBA" id="ARBA00022692"/>
    </source>
</evidence>
<comment type="pathway">
    <text evidence="7">Protein modification; lipoprotein biosynthesis (diacylglyceryl transfer).</text>
</comment>
<evidence type="ECO:0000256" key="6">
    <source>
        <dbReference type="ARBA" id="ARBA00023136"/>
    </source>
</evidence>
<dbReference type="InterPro" id="IPR001640">
    <property type="entry name" value="Lgt"/>
</dbReference>
<feature type="transmembrane region" description="Helical" evidence="7">
    <location>
        <begin position="191"/>
        <end position="208"/>
    </location>
</feature>
<dbReference type="EMBL" id="QWLB01000048">
    <property type="protein sequence ID" value="RIH91293.1"/>
    <property type="molecule type" value="Genomic_DNA"/>
</dbReference>
<evidence type="ECO:0000256" key="5">
    <source>
        <dbReference type="ARBA" id="ARBA00022989"/>
    </source>
</evidence>
<comment type="catalytic activity">
    <reaction evidence="7">
        <text>L-cysteinyl-[prolipoprotein] + a 1,2-diacyl-sn-glycero-3-phospho-(1'-sn-glycerol) = an S-1,2-diacyl-sn-glyceryl-L-cysteinyl-[prolipoprotein] + sn-glycerol 1-phosphate + H(+)</text>
        <dbReference type="Rhea" id="RHEA:56712"/>
        <dbReference type="Rhea" id="RHEA-COMP:14679"/>
        <dbReference type="Rhea" id="RHEA-COMP:14680"/>
        <dbReference type="ChEBI" id="CHEBI:15378"/>
        <dbReference type="ChEBI" id="CHEBI:29950"/>
        <dbReference type="ChEBI" id="CHEBI:57685"/>
        <dbReference type="ChEBI" id="CHEBI:64716"/>
        <dbReference type="ChEBI" id="CHEBI:140658"/>
        <dbReference type="EC" id="2.5.1.145"/>
    </reaction>
</comment>
<evidence type="ECO:0000256" key="2">
    <source>
        <dbReference type="ARBA" id="ARBA00022475"/>
    </source>
</evidence>
<feature type="transmembrane region" description="Helical" evidence="7">
    <location>
        <begin position="87"/>
        <end position="105"/>
    </location>
</feature>
<dbReference type="AlphaFoldDB" id="A0A399F5E5"/>
<evidence type="ECO:0000256" key="3">
    <source>
        <dbReference type="ARBA" id="ARBA00022679"/>
    </source>
</evidence>
<dbReference type="RefSeq" id="WP_119358233.1">
    <property type="nucleotide sequence ID" value="NZ_BJXM01000003.1"/>
</dbReference>
<feature type="transmembrane region" description="Helical" evidence="7">
    <location>
        <begin position="15"/>
        <end position="35"/>
    </location>
</feature>
<dbReference type="PANTHER" id="PTHR30589">
    <property type="entry name" value="PROLIPOPROTEIN DIACYLGLYCERYL TRANSFERASE"/>
    <property type="match status" value="1"/>
</dbReference>
<proteinExistence type="inferred from homology"/>
<dbReference type="NCBIfam" id="TIGR00544">
    <property type="entry name" value="lgt"/>
    <property type="match status" value="1"/>
</dbReference>
<keyword evidence="2 7" id="KW-1003">Cell membrane</keyword>
<dbReference type="GO" id="GO:0042158">
    <property type="term" value="P:lipoprotein biosynthetic process"/>
    <property type="evidence" value="ECO:0007669"/>
    <property type="project" value="UniProtKB-UniRule"/>
</dbReference>
<feature type="transmembrane region" description="Helical" evidence="7">
    <location>
        <begin position="112"/>
        <end position="131"/>
    </location>
</feature>
<protein>
    <recommendedName>
        <fullName evidence="7">Phosphatidylglycerol--prolipoprotein diacylglyceryl transferase</fullName>
        <ecNumber evidence="7">2.5.1.145</ecNumber>
    </recommendedName>
</protein>
<keyword evidence="9" id="KW-1185">Reference proteome</keyword>
<evidence type="ECO:0000256" key="7">
    <source>
        <dbReference type="HAMAP-Rule" id="MF_01147"/>
    </source>
</evidence>
<dbReference type="Pfam" id="PF01790">
    <property type="entry name" value="LGT"/>
    <property type="match status" value="1"/>
</dbReference>
<feature type="transmembrane region" description="Helical" evidence="7">
    <location>
        <begin position="252"/>
        <end position="274"/>
    </location>
</feature>
<keyword evidence="5 7" id="KW-1133">Transmembrane helix</keyword>
<gene>
    <name evidence="8" type="primary">lgt_2</name>
    <name evidence="7" type="synonym">lgt</name>
    <name evidence="8" type="ORF">Mgrana_02786</name>
</gene>
<evidence type="ECO:0000256" key="1">
    <source>
        <dbReference type="ARBA" id="ARBA00007150"/>
    </source>
</evidence>
<dbReference type="HAMAP" id="MF_01147">
    <property type="entry name" value="Lgt"/>
    <property type="match status" value="1"/>
</dbReference>
<evidence type="ECO:0000313" key="9">
    <source>
        <dbReference type="Proteomes" id="UP000266178"/>
    </source>
</evidence>
<dbReference type="OrthoDB" id="871140at2"/>
<keyword evidence="6 7" id="KW-0472">Membrane</keyword>
<keyword evidence="8" id="KW-0449">Lipoprotein</keyword>
<comment type="subcellular location">
    <subcellularLocation>
        <location evidence="7">Cell membrane</location>
        <topology evidence="7">Multi-pass membrane protein</topology>
    </subcellularLocation>
</comment>
<dbReference type="UniPathway" id="UPA00664"/>
<keyword evidence="3 7" id="KW-0808">Transferase</keyword>
<dbReference type="EC" id="2.5.1.145" evidence="7"/>
<keyword evidence="4 7" id="KW-0812">Transmembrane</keyword>
<feature type="binding site" evidence="7">
    <location>
        <position position="130"/>
    </location>
    <ligand>
        <name>a 1,2-diacyl-sn-glycero-3-phospho-(1'-sn-glycerol)</name>
        <dbReference type="ChEBI" id="CHEBI:64716"/>
    </ligand>
</feature>
<accession>A0A399F5E5</accession>
<dbReference type="GO" id="GO:0008961">
    <property type="term" value="F:phosphatidylglycerol-prolipoprotein diacylglyceryl transferase activity"/>
    <property type="evidence" value="ECO:0007669"/>
    <property type="project" value="UniProtKB-UniRule"/>
</dbReference>
<name>A0A399F5E5_9DEIN</name>
<feature type="transmembrane region" description="Helical" evidence="7">
    <location>
        <begin position="213"/>
        <end position="232"/>
    </location>
</feature>
<organism evidence="8 9">
    <name type="scientific">Meiothermus granaticius NBRC 107808</name>
    <dbReference type="NCBI Taxonomy" id="1227551"/>
    <lineage>
        <taxon>Bacteria</taxon>
        <taxon>Thermotogati</taxon>
        <taxon>Deinococcota</taxon>
        <taxon>Deinococci</taxon>
        <taxon>Thermales</taxon>
        <taxon>Thermaceae</taxon>
        <taxon>Meiothermus</taxon>
    </lineage>
</organism>
<dbReference type="Proteomes" id="UP000266178">
    <property type="component" value="Unassembled WGS sequence"/>
</dbReference>
<comment type="function">
    <text evidence="7">Catalyzes the transfer of the diacylglyceryl group from phosphatidylglycerol to the sulfhydryl group of the N-terminal cysteine of a prolipoprotein, the first step in the formation of mature lipoproteins.</text>
</comment>
<feature type="transmembrane region" description="Helical" evidence="7">
    <location>
        <begin position="47"/>
        <end position="67"/>
    </location>
</feature>
<comment type="similarity">
    <text evidence="1 7">Belongs to the Lgt family.</text>
</comment>
<evidence type="ECO:0000313" key="8">
    <source>
        <dbReference type="EMBL" id="RIH91293.1"/>
    </source>
</evidence>
<comment type="caution">
    <text evidence="8">The sequence shown here is derived from an EMBL/GenBank/DDBJ whole genome shotgun (WGS) entry which is preliminary data.</text>
</comment>